<dbReference type="eggNOG" id="KOG1703">
    <property type="taxonomic scope" value="Eukaryota"/>
</dbReference>
<dbReference type="PhylomeDB" id="A0A0D2X392"/>
<dbReference type="SUPFAM" id="SSF48695">
    <property type="entry name" value="Multiheme cytochromes"/>
    <property type="match status" value="1"/>
</dbReference>
<dbReference type="STRING" id="595528.A0A0D2X392"/>
<evidence type="ECO:0000256" key="4">
    <source>
        <dbReference type="ARBA" id="ARBA00023038"/>
    </source>
</evidence>
<dbReference type="Gene3D" id="2.10.110.10">
    <property type="entry name" value="Cysteine Rich Protein"/>
    <property type="match status" value="5"/>
</dbReference>
<dbReference type="InterPro" id="IPR001781">
    <property type="entry name" value="Znf_LIM"/>
</dbReference>
<evidence type="ECO:0000259" key="7">
    <source>
        <dbReference type="PROSITE" id="PS50023"/>
    </source>
</evidence>
<feature type="compositionally biased region" description="Gly residues" evidence="6">
    <location>
        <begin position="212"/>
        <end position="231"/>
    </location>
</feature>
<keyword evidence="3 5" id="KW-0862">Zinc</keyword>
<keyword evidence="4 5" id="KW-0440">LIM domain</keyword>
<dbReference type="InterPro" id="IPR036280">
    <property type="entry name" value="Multihaem_cyt_sf"/>
</dbReference>
<dbReference type="PANTHER" id="PTHR24205">
    <property type="entry name" value="FOUR AND A HALF LIM DOMAINS PROTEIN"/>
    <property type="match status" value="1"/>
</dbReference>
<feature type="domain" description="LIM zinc-binding" evidence="7">
    <location>
        <begin position="324"/>
        <end position="382"/>
    </location>
</feature>
<dbReference type="PROSITE" id="PS00478">
    <property type="entry name" value="LIM_DOMAIN_1"/>
    <property type="match status" value="2"/>
</dbReference>
<dbReference type="RefSeq" id="XP_004347369.1">
    <property type="nucleotide sequence ID" value="XM_004347319.2"/>
</dbReference>
<organism evidence="8 9">
    <name type="scientific">Capsaspora owczarzaki (strain ATCC 30864)</name>
    <dbReference type="NCBI Taxonomy" id="595528"/>
    <lineage>
        <taxon>Eukaryota</taxon>
        <taxon>Filasterea</taxon>
        <taxon>Capsaspora</taxon>
    </lineage>
</organism>
<evidence type="ECO:0000256" key="3">
    <source>
        <dbReference type="ARBA" id="ARBA00022833"/>
    </source>
</evidence>
<name>A0A0D2X392_CAPO3</name>
<proteinExistence type="predicted"/>
<dbReference type="GO" id="GO:0003712">
    <property type="term" value="F:transcription coregulator activity"/>
    <property type="evidence" value="ECO:0007669"/>
    <property type="project" value="TreeGrafter"/>
</dbReference>
<dbReference type="SUPFAM" id="SSF57716">
    <property type="entry name" value="Glucocorticoid receptor-like (DNA-binding domain)"/>
    <property type="match status" value="3"/>
</dbReference>
<evidence type="ECO:0000256" key="1">
    <source>
        <dbReference type="ARBA" id="ARBA00022723"/>
    </source>
</evidence>
<dbReference type="PROSITE" id="PS50023">
    <property type="entry name" value="LIM_DOMAIN_2"/>
    <property type="match status" value="4"/>
</dbReference>
<dbReference type="CDD" id="cd08368">
    <property type="entry name" value="LIM"/>
    <property type="match status" value="3"/>
</dbReference>
<dbReference type="Pfam" id="PF00412">
    <property type="entry name" value="LIM"/>
    <property type="match status" value="4"/>
</dbReference>
<dbReference type="PANTHER" id="PTHR24205:SF16">
    <property type="entry name" value="GH01042P-RELATED"/>
    <property type="match status" value="1"/>
</dbReference>
<dbReference type="InParanoid" id="A0A0D2X392"/>
<dbReference type="EMBL" id="KE346366">
    <property type="protein sequence ID" value="KJE93904.1"/>
    <property type="molecule type" value="Genomic_DNA"/>
</dbReference>
<gene>
    <name evidence="8" type="ORF">CAOG_004622</name>
</gene>
<evidence type="ECO:0000256" key="5">
    <source>
        <dbReference type="PROSITE-ProRule" id="PRU00125"/>
    </source>
</evidence>
<keyword evidence="2" id="KW-0677">Repeat</keyword>
<dbReference type="Proteomes" id="UP000008743">
    <property type="component" value="Unassembled WGS sequence"/>
</dbReference>
<dbReference type="GO" id="GO:0005634">
    <property type="term" value="C:nucleus"/>
    <property type="evidence" value="ECO:0007669"/>
    <property type="project" value="TreeGrafter"/>
</dbReference>
<feature type="domain" description="LIM zinc-binding" evidence="7">
    <location>
        <begin position="421"/>
        <end position="482"/>
    </location>
</feature>
<dbReference type="OrthoDB" id="1112565at2759"/>
<keyword evidence="9" id="KW-1185">Reference proteome</keyword>
<evidence type="ECO:0000256" key="6">
    <source>
        <dbReference type="SAM" id="MobiDB-lite"/>
    </source>
</evidence>
<dbReference type="AlphaFoldDB" id="A0A0D2X392"/>
<feature type="region of interest" description="Disordered" evidence="6">
    <location>
        <begin position="209"/>
        <end position="244"/>
    </location>
</feature>
<feature type="domain" description="LIM zinc-binding" evidence="7">
    <location>
        <begin position="263"/>
        <end position="323"/>
    </location>
</feature>
<feature type="domain" description="LIM zinc-binding" evidence="7">
    <location>
        <begin position="143"/>
        <end position="203"/>
    </location>
</feature>
<evidence type="ECO:0000313" key="9">
    <source>
        <dbReference type="Proteomes" id="UP000008743"/>
    </source>
</evidence>
<keyword evidence="1 5" id="KW-0479">Metal-binding</keyword>
<evidence type="ECO:0000256" key="2">
    <source>
        <dbReference type="ARBA" id="ARBA00022737"/>
    </source>
</evidence>
<accession>A0A0D2X392</accession>
<reference evidence="9" key="1">
    <citation type="submission" date="2011-02" db="EMBL/GenBank/DDBJ databases">
        <title>The Genome Sequence of Capsaspora owczarzaki ATCC 30864.</title>
        <authorList>
            <person name="Russ C."/>
            <person name="Cuomo C."/>
            <person name="Burger G."/>
            <person name="Gray M.W."/>
            <person name="Holland P.W.H."/>
            <person name="King N."/>
            <person name="Lang F.B.F."/>
            <person name="Roger A.J."/>
            <person name="Ruiz-Trillo I."/>
            <person name="Young S.K."/>
            <person name="Zeng Q."/>
            <person name="Gargeya S."/>
            <person name="Alvarado L."/>
            <person name="Berlin A."/>
            <person name="Chapman S.B."/>
            <person name="Chen Z."/>
            <person name="Freedman E."/>
            <person name="Gellesch M."/>
            <person name="Goldberg J."/>
            <person name="Griggs A."/>
            <person name="Gujja S."/>
            <person name="Heilman E."/>
            <person name="Heiman D."/>
            <person name="Howarth C."/>
            <person name="Mehta T."/>
            <person name="Neiman D."/>
            <person name="Pearson M."/>
            <person name="Roberts A."/>
            <person name="Saif S."/>
            <person name="Shea T."/>
            <person name="Shenoy N."/>
            <person name="Sisk P."/>
            <person name="Stolte C."/>
            <person name="Sykes S."/>
            <person name="White J."/>
            <person name="Yandava C."/>
            <person name="Haas B."/>
            <person name="Nusbaum C."/>
            <person name="Birren B."/>
        </authorList>
    </citation>
    <scope>NUCLEOTIDE SEQUENCE</scope>
    <source>
        <strain evidence="9">ATCC 30864</strain>
    </source>
</reference>
<dbReference type="GO" id="GO:0046872">
    <property type="term" value="F:metal ion binding"/>
    <property type="evidence" value="ECO:0007669"/>
    <property type="project" value="UniProtKB-KW"/>
</dbReference>
<sequence>MGFCAKCGDIIKGGAGARCPCGGNAGSTLTDMNDGKDNRGDSHSNAYLSSGLSQGVEKGLRKMVGMADVSSECDCEGCGQKLRGNGDIFPGRDDNKPYCESCYGHRFKIGDCEKCHKPVLGLGKQYVREGPKKIWHRECYDGHGCSSCGETIMGQGVDVDGQKWHPQCFSCYECRINLASEGSFFPVDGYIMCKDCAPKHRTVTVTKQLGAAGRGGSGSGSGNGGNGGGSGASNRELNNAAAQDRQRELDALRNSVDTFSVSEKCGKCHEVMYGNGVKAPSGAIFHDDCFLCSGCGKDFPDRRFMEKDGKIWHSDCFKKANAVGCGICHQPISGSMLEYHGSKIHSACFKCSDCNKSLAGQAFAEVNNKPCCSGCATKNTKIETGKKGGFTVNQVTGNKEQREYGGMRFGGTVTMDPGAGPACGRCKKPVYVAERVLGPSGAHWHKACLTCHDCATPIAQSTLTEVRGEAYCNLCAVKKSGTKPVF</sequence>
<evidence type="ECO:0000313" key="8">
    <source>
        <dbReference type="EMBL" id="KJE93904.1"/>
    </source>
</evidence>
<protein>
    <recommendedName>
        <fullName evidence="7">LIM zinc-binding domain-containing protein</fullName>
    </recommendedName>
</protein>
<dbReference type="SMART" id="SM00132">
    <property type="entry name" value="LIM"/>
    <property type="match status" value="4"/>
</dbReference>